<comment type="caution">
    <text evidence="3">The sequence shown here is derived from an EMBL/GenBank/DDBJ whole genome shotgun (WGS) entry which is preliminary data.</text>
</comment>
<evidence type="ECO:0000256" key="1">
    <source>
        <dbReference type="SAM" id="MobiDB-lite"/>
    </source>
</evidence>
<name>A0ABR0SNR5_9HYPO</name>
<gene>
    <name evidence="3" type="ORF">PT974_07224</name>
</gene>
<dbReference type="EMBL" id="JAVFKD010000012">
    <property type="protein sequence ID" value="KAK5993787.1"/>
    <property type="molecule type" value="Genomic_DNA"/>
</dbReference>
<accession>A0ABR0SNR5</accession>
<sequence>MPSVAKDKNSEPIQEGDHVWTRFRGGRREGNVENIVTDEEQAKKEDVKNPPKVLFTDQHGHHVAHNPETLEHGDRK</sequence>
<proteinExistence type="predicted"/>
<dbReference type="InterPro" id="IPR021331">
    <property type="entry name" value="Hva1_TUDOR"/>
</dbReference>
<organism evidence="3 4">
    <name type="scientific">Cladobotryum mycophilum</name>
    <dbReference type="NCBI Taxonomy" id="491253"/>
    <lineage>
        <taxon>Eukaryota</taxon>
        <taxon>Fungi</taxon>
        <taxon>Dikarya</taxon>
        <taxon>Ascomycota</taxon>
        <taxon>Pezizomycotina</taxon>
        <taxon>Sordariomycetes</taxon>
        <taxon>Hypocreomycetidae</taxon>
        <taxon>Hypocreales</taxon>
        <taxon>Hypocreaceae</taxon>
        <taxon>Cladobotryum</taxon>
    </lineage>
</organism>
<keyword evidence="4" id="KW-1185">Reference proteome</keyword>
<reference evidence="3 4" key="1">
    <citation type="submission" date="2024-01" db="EMBL/GenBank/DDBJ databases">
        <title>Complete genome of Cladobotryum mycophilum ATHUM6906.</title>
        <authorList>
            <person name="Christinaki A.C."/>
            <person name="Myridakis A.I."/>
            <person name="Kouvelis V.N."/>
        </authorList>
    </citation>
    <scope>NUCLEOTIDE SEQUENCE [LARGE SCALE GENOMIC DNA]</scope>
    <source>
        <strain evidence="3 4">ATHUM6906</strain>
    </source>
</reference>
<feature type="domain" description="Hypervirulence associated protein TUDOR" evidence="2">
    <location>
        <begin position="16"/>
        <end position="70"/>
    </location>
</feature>
<evidence type="ECO:0000259" key="2">
    <source>
        <dbReference type="Pfam" id="PF11160"/>
    </source>
</evidence>
<evidence type="ECO:0000313" key="4">
    <source>
        <dbReference type="Proteomes" id="UP001338125"/>
    </source>
</evidence>
<dbReference type="Pfam" id="PF11160">
    <property type="entry name" value="Hva1_TUDOR"/>
    <property type="match status" value="1"/>
</dbReference>
<feature type="compositionally biased region" description="Basic and acidic residues" evidence="1">
    <location>
        <begin position="40"/>
        <end position="49"/>
    </location>
</feature>
<evidence type="ECO:0000313" key="3">
    <source>
        <dbReference type="EMBL" id="KAK5993787.1"/>
    </source>
</evidence>
<feature type="region of interest" description="Disordered" evidence="1">
    <location>
        <begin position="40"/>
        <end position="76"/>
    </location>
</feature>
<protein>
    <recommendedName>
        <fullName evidence="2">Hypervirulence associated protein TUDOR domain-containing protein</fullName>
    </recommendedName>
</protein>
<dbReference type="Proteomes" id="UP001338125">
    <property type="component" value="Unassembled WGS sequence"/>
</dbReference>
<dbReference type="Gene3D" id="2.30.30.1060">
    <property type="match status" value="1"/>
</dbReference>